<evidence type="ECO:0000256" key="8">
    <source>
        <dbReference type="ARBA" id="ARBA00022840"/>
    </source>
</evidence>
<name>A0A8J3DGM2_9HYPH</name>
<organism evidence="14 15">
    <name type="scientific">Limoniibacter endophyticus</name>
    <dbReference type="NCBI Taxonomy" id="1565040"/>
    <lineage>
        <taxon>Bacteria</taxon>
        <taxon>Pseudomonadati</taxon>
        <taxon>Pseudomonadota</taxon>
        <taxon>Alphaproteobacteria</taxon>
        <taxon>Hyphomicrobiales</taxon>
        <taxon>Bartonellaceae</taxon>
        <taxon>Limoniibacter</taxon>
    </lineage>
</organism>
<dbReference type="PROSITE" id="PS00211">
    <property type="entry name" value="ABC_TRANSPORTER_1"/>
    <property type="match status" value="1"/>
</dbReference>
<evidence type="ECO:0000256" key="11">
    <source>
        <dbReference type="SAM" id="Phobius"/>
    </source>
</evidence>
<evidence type="ECO:0000256" key="4">
    <source>
        <dbReference type="ARBA" id="ARBA00022475"/>
    </source>
</evidence>
<keyword evidence="7" id="KW-0547">Nucleotide-binding</keyword>
<keyword evidence="9 11" id="KW-1133">Transmembrane helix</keyword>
<dbReference type="Pfam" id="PF00664">
    <property type="entry name" value="ABC_membrane"/>
    <property type="match status" value="1"/>
</dbReference>
<keyword evidence="5" id="KW-0762">Sugar transport</keyword>
<dbReference type="FunFam" id="3.40.50.300:FF:000221">
    <property type="entry name" value="Multidrug ABC transporter ATP-binding protein"/>
    <property type="match status" value="1"/>
</dbReference>
<dbReference type="InterPro" id="IPR027417">
    <property type="entry name" value="P-loop_NTPase"/>
</dbReference>
<dbReference type="RefSeq" id="WP_189487987.1">
    <property type="nucleotide sequence ID" value="NZ_BMZO01000002.1"/>
</dbReference>
<dbReference type="AlphaFoldDB" id="A0A8J3DGM2"/>
<keyword evidence="8" id="KW-0067">ATP-binding</keyword>
<reference evidence="14" key="1">
    <citation type="journal article" date="2014" name="Int. J. Syst. Evol. Microbiol.">
        <title>Complete genome sequence of Corynebacterium casei LMG S-19264T (=DSM 44701T), isolated from a smear-ripened cheese.</title>
        <authorList>
            <consortium name="US DOE Joint Genome Institute (JGI-PGF)"/>
            <person name="Walter F."/>
            <person name="Albersmeier A."/>
            <person name="Kalinowski J."/>
            <person name="Ruckert C."/>
        </authorList>
    </citation>
    <scope>NUCLEOTIDE SEQUENCE</scope>
    <source>
        <strain evidence="14">KCTC 42097</strain>
    </source>
</reference>
<dbReference type="PROSITE" id="PS50893">
    <property type="entry name" value="ABC_TRANSPORTER_2"/>
    <property type="match status" value="1"/>
</dbReference>
<protein>
    <submittedName>
        <fullName evidence="14">ABC transporter</fullName>
    </submittedName>
</protein>
<dbReference type="PANTHER" id="PTHR24221">
    <property type="entry name" value="ATP-BINDING CASSETTE SUB-FAMILY B"/>
    <property type="match status" value="1"/>
</dbReference>
<dbReference type="Proteomes" id="UP000641137">
    <property type="component" value="Unassembled WGS sequence"/>
</dbReference>
<evidence type="ECO:0000256" key="1">
    <source>
        <dbReference type="ARBA" id="ARBA00004651"/>
    </source>
</evidence>
<keyword evidence="10 11" id="KW-0472">Membrane</keyword>
<proteinExistence type="inferred from homology"/>
<gene>
    <name evidence="14" type="ORF">GCM10010136_07250</name>
</gene>
<evidence type="ECO:0000313" key="15">
    <source>
        <dbReference type="Proteomes" id="UP000641137"/>
    </source>
</evidence>
<feature type="transmembrane region" description="Helical" evidence="11">
    <location>
        <begin position="140"/>
        <end position="171"/>
    </location>
</feature>
<keyword evidence="3" id="KW-0813">Transport</keyword>
<evidence type="ECO:0000256" key="7">
    <source>
        <dbReference type="ARBA" id="ARBA00022741"/>
    </source>
</evidence>
<dbReference type="InterPro" id="IPR036640">
    <property type="entry name" value="ABC1_TM_sf"/>
</dbReference>
<dbReference type="SMART" id="SM00382">
    <property type="entry name" value="AAA"/>
    <property type="match status" value="1"/>
</dbReference>
<feature type="transmembrane region" description="Helical" evidence="11">
    <location>
        <begin position="20"/>
        <end position="44"/>
    </location>
</feature>
<comment type="caution">
    <text evidence="14">The sequence shown here is derived from an EMBL/GenBank/DDBJ whole genome shotgun (WGS) entry which is preliminary data.</text>
</comment>
<accession>A0A8J3DGM2</accession>
<dbReference type="GO" id="GO:0005886">
    <property type="term" value="C:plasma membrane"/>
    <property type="evidence" value="ECO:0007669"/>
    <property type="project" value="UniProtKB-SubCell"/>
</dbReference>
<dbReference type="GO" id="GO:0005524">
    <property type="term" value="F:ATP binding"/>
    <property type="evidence" value="ECO:0007669"/>
    <property type="project" value="UniProtKB-KW"/>
</dbReference>
<dbReference type="Gene3D" id="3.40.50.300">
    <property type="entry name" value="P-loop containing nucleotide triphosphate hydrolases"/>
    <property type="match status" value="1"/>
</dbReference>
<keyword evidence="4" id="KW-1003">Cell membrane</keyword>
<dbReference type="SUPFAM" id="SSF90123">
    <property type="entry name" value="ABC transporter transmembrane region"/>
    <property type="match status" value="1"/>
</dbReference>
<evidence type="ECO:0000256" key="2">
    <source>
        <dbReference type="ARBA" id="ARBA00005417"/>
    </source>
</evidence>
<feature type="domain" description="ABC transporter" evidence="12">
    <location>
        <begin position="331"/>
        <end position="566"/>
    </location>
</feature>
<reference evidence="14" key="2">
    <citation type="submission" date="2020-09" db="EMBL/GenBank/DDBJ databases">
        <authorList>
            <person name="Sun Q."/>
            <person name="Kim S."/>
        </authorList>
    </citation>
    <scope>NUCLEOTIDE SEQUENCE</scope>
    <source>
        <strain evidence="14">KCTC 42097</strain>
    </source>
</reference>
<evidence type="ECO:0000256" key="3">
    <source>
        <dbReference type="ARBA" id="ARBA00022448"/>
    </source>
</evidence>
<dbReference type="GO" id="GO:0034040">
    <property type="term" value="F:ATPase-coupled lipid transmembrane transporter activity"/>
    <property type="evidence" value="ECO:0007669"/>
    <property type="project" value="TreeGrafter"/>
</dbReference>
<dbReference type="SUPFAM" id="SSF52540">
    <property type="entry name" value="P-loop containing nucleoside triphosphate hydrolases"/>
    <property type="match status" value="1"/>
</dbReference>
<dbReference type="InterPro" id="IPR011527">
    <property type="entry name" value="ABC1_TM_dom"/>
</dbReference>
<feature type="transmembrane region" description="Helical" evidence="11">
    <location>
        <begin position="242"/>
        <end position="262"/>
    </location>
</feature>
<feature type="transmembrane region" description="Helical" evidence="11">
    <location>
        <begin position="56"/>
        <end position="79"/>
    </location>
</feature>
<keyword evidence="6 11" id="KW-0812">Transmembrane</keyword>
<dbReference type="GO" id="GO:0140359">
    <property type="term" value="F:ABC-type transporter activity"/>
    <property type="evidence" value="ECO:0007669"/>
    <property type="project" value="InterPro"/>
</dbReference>
<keyword evidence="15" id="KW-1185">Reference proteome</keyword>
<evidence type="ECO:0000259" key="12">
    <source>
        <dbReference type="PROSITE" id="PS50893"/>
    </source>
</evidence>
<dbReference type="InterPro" id="IPR017871">
    <property type="entry name" value="ABC_transporter-like_CS"/>
</dbReference>
<evidence type="ECO:0000259" key="13">
    <source>
        <dbReference type="PROSITE" id="PS50929"/>
    </source>
</evidence>
<evidence type="ECO:0000256" key="9">
    <source>
        <dbReference type="ARBA" id="ARBA00022989"/>
    </source>
</evidence>
<dbReference type="InterPro" id="IPR039421">
    <property type="entry name" value="Type_1_exporter"/>
</dbReference>
<dbReference type="Gene3D" id="1.20.1560.10">
    <property type="entry name" value="ABC transporter type 1, transmembrane domain"/>
    <property type="match status" value="1"/>
</dbReference>
<comment type="subcellular location">
    <subcellularLocation>
        <location evidence="1">Cell membrane</location>
        <topology evidence="1">Multi-pass membrane protein</topology>
    </subcellularLocation>
</comment>
<dbReference type="Pfam" id="PF00005">
    <property type="entry name" value="ABC_tran"/>
    <property type="match status" value="1"/>
</dbReference>
<dbReference type="PROSITE" id="PS50929">
    <property type="entry name" value="ABC_TM1F"/>
    <property type="match status" value="1"/>
</dbReference>
<feature type="domain" description="ABC transmembrane type-1" evidence="13">
    <location>
        <begin position="20"/>
        <end position="299"/>
    </location>
</feature>
<comment type="similarity">
    <text evidence="2">Belongs to the ABC transporter superfamily.</text>
</comment>
<dbReference type="PANTHER" id="PTHR24221:SF654">
    <property type="entry name" value="ATP-BINDING CASSETTE SUB-FAMILY B MEMBER 6"/>
    <property type="match status" value="1"/>
</dbReference>
<evidence type="ECO:0000313" key="14">
    <source>
        <dbReference type="EMBL" id="GHC64916.1"/>
    </source>
</evidence>
<dbReference type="GO" id="GO:0016887">
    <property type="term" value="F:ATP hydrolysis activity"/>
    <property type="evidence" value="ECO:0007669"/>
    <property type="project" value="InterPro"/>
</dbReference>
<evidence type="ECO:0000256" key="6">
    <source>
        <dbReference type="ARBA" id="ARBA00022692"/>
    </source>
</evidence>
<sequence length="583" mass="62545">MILNLFRLGSNPALVYRLGILTALRALVQGILLALLIPIFHALLQPQPDFAAAGPWLTGAAVCLIIYWLLSAIATPAGFAASIELGDSLRHRVMEHVTRLPLGWFTPDQKARLSRAATVDTTAIGHLAVELGSPAITATIVPLSIIVISFFIDWRMALVFAAIAPLALLTLKRAGDIASKADEELDAASTELAGRAIELGQAQIVLRAAGQAESGSARMQSALDAHRDVYREGLRQSMVPDLTYTGTVTLGFTAILLLGAWLLTSGEIGLADAVVLLILAVRFMEPLGVQIELIGALRAMDNAVARVRSILDTKPLPEAPKPVRHIEDASISFEDVTFGYSDAPALEKVSFDCAPGTMTALVGPSGSGKTTVTRLIARFHDVDSGTIRIGGHDLRQLDSVALMEEIAIVFQDVYLFDTTIEENLRIAHPEATEEEFAAAARAARLNEVVSRLPHGWQTRVGEGGAQLSGGERQRVSIARAFLKQARIVLIDEASSALDPENERAVAEAIANLSSDGRRTVIVIAHRPVTLAAADQVITLDKGRVVEIGSPEHLRQSGGVFARLFSQYECARSWRIEATEGASQ</sequence>
<dbReference type="EMBL" id="BMZO01000002">
    <property type="protein sequence ID" value="GHC64916.1"/>
    <property type="molecule type" value="Genomic_DNA"/>
</dbReference>
<evidence type="ECO:0000256" key="5">
    <source>
        <dbReference type="ARBA" id="ARBA00022597"/>
    </source>
</evidence>
<evidence type="ECO:0000256" key="10">
    <source>
        <dbReference type="ARBA" id="ARBA00023136"/>
    </source>
</evidence>
<dbReference type="InterPro" id="IPR003593">
    <property type="entry name" value="AAA+_ATPase"/>
</dbReference>
<dbReference type="InterPro" id="IPR003439">
    <property type="entry name" value="ABC_transporter-like_ATP-bd"/>
</dbReference>